<evidence type="ECO:0000313" key="1">
    <source>
        <dbReference type="EMBL" id="KOC91085.1"/>
    </source>
</evidence>
<dbReference type="EMBL" id="JRXF01000011">
    <property type="protein sequence ID" value="KOC93777.1"/>
    <property type="molecule type" value="Genomic_DNA"/>
</dbReference>
<dbReference type="InterPro" id="IPR008514">
    <property type="entry name" value="T6SS_Hcp"/>
</dbReference>
<dbReference type="Gene3D" id="2.30.110.20">
    <property type="entry name" value="Hcp1-like"/>
    <property type="match status" value="1"/>
</dbReference>
<name>A0A0L7T6V7_9GAMM</name>
<dbReference type="PANTHER" id="PTHR36152">
    <property type="entry name" value="CYTOPLASMIC PROTEIN-RELATED"/>
    <property type="match status" value="1"/>
</dbReference>
<dbReference type="Proteomes" id="UP000036851">
    <property type="component" value="Unassembled WGS sequence"/>
</dbReference>
<gene>
    <name evidence="1" type="ORF">NG42_06470</name>
    <name evidence="2" type="ORF">NG43_08670</name>
</gene>
<proteinExistence type="predicted"/>
<dbReference type="OrthoDB" id="5674026at2"/>
<accession>A0A0L7T6V7</accession>
<reference evidence="3 4" key="1">
    <citation type="journal article" date="2015" name="Int. J. Syst. Evol. Microbiol.">
        <title>Erwinia iniecta sp. nov., isolated from Russian wheat aphids (Diuraphis noxia).</title>
        <authorList>
            <person name="Campillo T."/>
            <person name="Luna E."/>
            <person name="Portier P."/>
            <person name="Fischer-Le Saux M."/>
            <person name="Lapitan N."/>
            <person name="Tisserat N.A."/>
            <person name="Leach J.E."/>
        </authorList>
    </citation>
    <scope>NUCLEOTIDE SEQUENCE [LARGE SCALE GENOMIC DNA]</scope>
    <source>
        <strain evidence="1 4">B120</strain>
        <strain evidence="2 3">B149</strain>
    </source>
</reference>
<comment type="caution">
    <text evidence="1">The sequence shown here is derived from an EMBL/GenBank/DDBJ whole genome shotgun (WGS) entry which is preliminary data.</text>
</comment>
<evidence type="ECO:0000313" key="2">
    <source>
        <dbReference type="EMBL" id="KOC93777.1"/>
    </source>
</evidence>
<dbReference type="InterPro" id="IPR053165">
    <property type="entry name" value="HSI-I_assembly_Hcp1"/>
</dbReference>
<dbReference type="Pfam" id="PF05638">
    <property type="entry name" value="T6SS_HCP"/>
    <property type="match status" value="1"/>
</dbReference>
<protein>
    <recommendedName>
        <fullName evidence="5">Hcp1 family type VI secretion system effector</fullName>
    </recommendedName>
</protein>
<sequence>MNNIFLKIDGVKGESKNSLYPGWIDVEAYAWGTKRNGGGSGTGVANYHNLSVHCVVDKATASALLFSSNGKNVKTVELSACKASDGQMEFYRITLENAIIMEVILRDSGTTTDVEYEFQADKVKFQHWGQDAIGGKGAETRMGWDIKNSTSYF</sequence>
<dbReference type="PATRIC" id="fig|1560201.3.peg.1378"/>
<keyword evidence="4" id="KW-1185">Reference proteome</keyword>
<dbReference type="RefSeq" id="WP_052898454.1">
    <property type="nucleotide sequence ID" value="NZ_JRXE01000007.1"/>
</dbReference>
<evidence type="ECO:0000313" key="3">
    <source>
        <dbReference type="Proteomes" id="UP000036851"/>
    </source>
</evidence>
<dbReference type="InterPro" id="IPR036624">
    <property type="entry name" value="Hcp1-lik_sf"/>
</dbReference>
<dbReference type="Proteomes" id="UP000037088">
    <property type="component" value="Unassembled WGS sequence"/>
</dbReference>
<dbReference type="PANTHER" id="PTHR36152:SF5">
    <property type="entry name" value="PROTEIN HCP1"/>
    <property type="match status" value="1"/>
</dbReference>
<dbReference type="EMBL" id="JRXE01000007">
    <property type="protein sequence ID" value="KOC91085.1"/>
    <property type="molecule type" value="Genomic_DNA"/>
</dbReference>
<evidence type="ECO:0000313" key="4">
    <source>
        <dbReference type="Proteomes" id="UP000037088"/>
    </source>
</evidence>
<evidence type="ECO:0008006" key="5">
    <source>
        <dbReference type="Google" id="ProtNLM"/>
    </source>
</evidence>
<dbReference type="SUPFAM" id="SSF141452">
    <property type="entry name" value="Hcp1-like"/>
    <property type="match status" value="1"/>
</dbReference>
<dbReference type="STRING" id="1560201.NG42_06470"/>
<dbReference type="AlphaFoldDB" id="A0A0L7T6V7"/>
<organism evidence="1 4">
    <name type="scientific">Winslowiella iniecta</name>
    <dbReference type="NCBI Taxonomy" id="1560201"/>
    <lineage>
        <taxon>Bacteria</taxon>
        <taxon>Pseudomonadati</taxon>
        <taxon>Pseudomonadota</taxon>
        <taxon>Gammaproteobacteria</taxon>
        <taxon>Enterobacterales</taxon>
        <taxon>Erwiniaceae</taxon>
        <taxon>Winslowiella</taxon>
    </lineage>
</organism>